<keyword evidence="2" id="KW-1185">Reference proteome</keyword>
<evidence type="ECO:0000313" key="2">
    <source>
        <dbReference type="Proteomes" id="UP000051461"/>
    </source>
</evidence>
<dbReference type="EMBL" id="AZDA01000041">
    <property type="protein sequence ID" value="KRK39636.1"/>
    <property type="molecule type" value="Genomic_DNA"/>
</dbReference>
<sequence length="209" mass="24127">MQGDAEQAPAMARYMKNQFQFLGIRAPDRKQQEKVLLQHPLTKAAVLALIEALYTRPEREYQYVAIDLAIRHLKDWSLADLKFLSQYVTQKAWWDSVDSWRSLFGGYAKQFPETKGAIFAMFAGQSNIWMRRVAITLQLQDNAHLDRTLLTQAIEADLTTDSFFIQKAIGWALRQASKVDPTWVRHFVTTHSLSTLAQREAMKYLTEKS</sequence>
<protein>
    <submittedName>
        <fullName evidence="1">DNA alkylation repair enzyme</fullName>
    </submittedName>
</protein>
<dbReference type="Pfam" id="PF08713">
    <property type="entry name" value="DNA_alkylation"/>
    <property type="match status" value="1"/>
</dbReference>
<reference evidence="1 2" key="1">
    <citation type="journal article" date="2015" name="Genome Announc.">
        <title>Expanding the biotechnology potential of lactobacilli through comparative genomics of 213 strains and associated genera.</title>
        <authorList>
            <person name="Sun Z."/>
            <person name="Harris H.M."/>
            <person name="McCann A."/>
            <person name="Guo C."/>
            <person name="Argimon S."/>
            <person name="Zhang W."/>
            <person name="Yang X."/>
            <person name="Jeffery I.B."/>
            <person name="Cooney J.C."/>
            <person name="Kagawa T.F."/>
            <person name="Liu W."/>
            <person name="Song Y."/>
            <person name="Salvetti E."/>
            <person name="Wrobel A."/>
            <person name="Rasinkangas P."/>
            <person name="Parkhill J."/>
            <person name="Rea M.C."/>
            <person name="O'Sullivan O."/>
            <person name="Ritari J."/>
            <person name="Douillard F.P."/>
            <person name="Paul Ross R."/>
            <person name="Yang R."/>
            <person name="Briner A.E."/>
            <person name="Felis G.E."/>
            <person name="de Vos W.M."/>
            <person name="Barrangou R."/>
            <person name="Klaenhammer T.R."/>
            <person name="Caufield P.W."/>
            <person name="Cui Y."/>
            <person name="Zhang H."/>
            <person name="O'Toole P.W."/>
        </authorList>
    </citation>
    <scope>NUCLEOTIDE SEQUENCE [LARGE SCALE GENOMIC DNA]</scope>
    <source>
        <strain evidence="1 2">DSM 20003</strain>
    </source>
</reference>
<dbReference type="Gene3D" id="1.20.1660.10">
    <property type="entry name" value="Hypothetical protein (EF3068)"/>
    <property type="match status" value="1"/>
</dbReference>
<dbReference type="InterPro" id="IPR014825">
    <property type="entry name" value="DNA_alkylation"/>
</dbReference>
<dbReference type="PATRIC" id="fig|1423726.3.peg.2465"/>
<dbReference type="PANTHER" id="PTHR34070">
    <property type="entry name" value="ARMADILLO-TYPE FOLD"/>
    <property type="match status" value="1"/>
</dbReference>
<accession>A0A0R1H6S8</accession>
<dbReference type="SUPFAM" id="SSF48371">
    <property type="entry name" value="ARM repeat"/>
    <property type="match status" value="1"/>
</dbReference>
<dbReference type="CDD" id="cd07064">
    <property type="entry name" value="AlkD_like_1"/>
    <property type="match status" value="1"/>
</dbReference>
<evidence type="ECO:0000313" key="1">
    <source>
        <dbReference type="EMBL" id="KRK39636.1"/>
    </source>
</evidence>
<proteinExistence type="predicted"/>
<comment type="caution">
    <text evidence="1">The sequence shown here is derived from an EMBL/GenBank/DDBJ whole genome shotgun (WGS) entry which is preliminary data.</text>
</comment>
<dbReference type="AlphaFoldDB" id="A0A0R1H6S8"/>
<organism evidence="1 2">
    <name type="scientific">Loigolactobacillus bifermentans DSM 20003</name>
    <dbReference type="NCBI Taxonomy" id="1423726"/>
    <lineage>
        <taxon>Bacteria</taxon>
        <taxon>Bacillati</taxon>
        <taxon>Bacillota</taxon>
        <taxon>Bacilli</taxon>
        <taxon>Lactobacillales</taxon>
        <taxon>Lactobacillaceae</taxon>
        <taxon>Loigolactobacillus</taxon>
    </lineage>
</organism>
<dbReference type="Gene3D" id="1.25.40.290">
    <property type="entry name" value="ARM repeat domains"/>
    <property type="match status" value="1"/>
</dbReference>
<dbReference type="PANTHER" id="PTHR34070:SF1">
    <property type="entry name" value="DNA ALKYLATION REPAIR PROTEIN"/>
    <property type="match status" value="1"/>
</dbReference>
<name>A0A0R1H6S8_9LACO</name>
<dbReference type="InterPro" id="IPR016024">
    <property type="entry name" value="ARM-type_fold"/>
</dbReference>
<dbReference type="Proteomes" id="UP000051461">
    <property type="component" value="Unassembled WGS sequence"/>
</dbReference>
<dbReference type="STRING" id="1423726.FC07_GL002375"/>
<gene>
    <name evidence="1" type="ORF">FC07_GL002375</name>
</gene>